<protein>
    <submittedName>
        <fullName evidence="11">Efflux ABC transporter, permease/ATP-binding protein</fullName>
    </submittedName>
</protein>
<keyword evidence="3 8" id="KW-0812">Transmembrane</keyword>
<feature type="transmembrane region" description="Helical" evidence="8">
    <location>
        <begin position="152"/>
        <end position="171"/>
    </location>
</feature>
<evidence type="ECO:0000259" key="9">
    <source>
        <dbReference type="PROSITE" id="PS50893"/>
    </source>
</evidence>
<gene>
    <name evidence="11" type="ORF">AVDCRST_MAG77-4061</name>
</gene>
<evidence type="ECO:0000256" key="4">
    <source>
        <dbReference type="ARBA" id="ARBA00022741"/>
    </source>
</evidence>
<reference evidence="11" key="1">
    <citation type="submission" date="2020-02" db="EMBL/GenBank/DDBJ databases">
        <authorList>
            <person name="Meier V. D."/>
        </authorList>
    </citation>
    <scope>NUCLEOTIDE SEQUENCE</scope>
    <source>
        <strain evidence="11">AVDCRST_MAG77</strain>
    </source>
</reference>
<evidence type="ECO:0000313" key="11">
    <source>
        <dbReference type="EMBL" id="CAA9283608.1"/>
    </source>
</evidence>
<dbReference type="GO" id="GO:0005524">
    <property type="term" value="F:ATP binding"/>
    <property type="evidence" value="ECO:0007669"/>
    <property type="project" value="UniProtKB-KW"/>
</dbReference>
<feature type="domain" description="ABC transmembrane type-1" evidence="10">
    <location>
        <begin position="36"/>
        <end position="335"/>
    </location>
</feature>
<dbReference type="InterPro" id="IPR017871">
    <property type="entry name" value="ABC_transporter-like_CS"/>
</dbReference>
<keyword evidence="7 8" id="KW-0472">Membrane</keyword>
<feature type="transmembrane region" description="Helical" evidence="8">
    <location>
        <begin position="276"/>
        <end position="293"/>
    </location>
</feature>
<evidence type="ECO:0000256" key="6">
    <source>
        <dbReference type="ARBA" id="ARBA00022989"/>
    </source>
</evidence>
<dbReference type="Gene3D" id="1.20.1560.10">
    <property type="entry name" value="ABC transporter type 1, transmembrane domain"/>
    <property type="match status" value="1"/>
</dbReference>
<evidence type="ECO:0000256" key="5">
    <source>
        <dbReference type="ARBA" id="ARBA00022840"/>
    </source>
</evidence>
<dbReference type="AlphaFoldDB" id="A0A6J4JPF7"/>
<dbReference type="PANTHER" id="PTHR11384:SF59">
    <property type="entry name" value="LYSOSOMAL COBALAMIN TRANSPORTER ABCD4"/>
    <property type="match status" value="1"/>
</dbReference>
<dbReference type="InterPro" id="IPR050835">
    <property type="entry name" value="ABC_transporter_sub-D"/>
</dbReference>
<dbReference type="SUPFAM" id="SSF90123">
    <property type="entry name" value="ABC transporter transmembrane region"/>
    <property type="match status" value="1"/>
</dbReference>
<dbReference type="InterPro" id="IPR036640">
    <property type="entry name" value="ABC1_TM_sf"/>
</dbReference>
<dbReference type="Gene3D" id="3.40.50.300">
    <property type="entry name" value="P-loop containing nucleotide triphosphate hydrolases"/>
    <property type="match status" value="1"/>
</dbReference>
<dbReference type="PANTHER" id="PTHR11384">
    <property type="entry name" value="ATP-BINDING CASSETTE, SUB-FAMILY D MEMBER"/>
    <property type="match status" value="1"/>
</dbReference>
<feature type="transmembrane region" description="Helical" evidence="8">
    <location>
        <begin position="191"/>
        <end position="211"/>
    </location>
</feature>
<accession>A0A6J4JPF7</accession>
<dbReference type="CDD" id="cd03223">
    <property type="entry name" value="ABCD_peroxisomal_ALDP"/>
    <property type="match status" value="1"/>
</dbReference>
<dbReference type="PROSITE" id="PS50929">
    <property type="entry name" value="ABC_TM1F"/>
    <property type="match status" value="1"/>
</dbReference>
<organism evidence="11">
    <name type="scientific">uncultured Chloroflexota bacterium</name>
    <dbReference type="NCBI Taxonomy" id="166587"/>
    <lineage>
        <taxon>Bacteria</taxon>
        <taxon>Bacillati</taxon>
        <taxon>Chloroflexota</taxon>
        <taxon>environmental samples</taxon>
    </lineage>
</organism>
<evidence type="ECO:0000256" key="2">
    <source>
        <dbReference type="ARBA" id="ARBA00022448"/>
    </source>
</evidence>
<evidence type="ECO:0000256" key="8">
    <source>
        <dbReference type="SAM" id="Phobius"/>
    </source>
</evidence>
<name>A0A6J4JPF7_9CHLR</name>
<dbReference type="PROSITE" id="PS50893">
    <property type="entry name" value="ABC_TRANSPORTER_2"/>
    <property type="match status" value="1"/>
</dbReference>
<dbReference type="InterPro" id="IPR011527">
    <property type="entry name" value="ABC1_TM_dom"/>
</dbReference>
<dbReference type="SMART" id="SM00382">
    <property type="entry name" value="AAA"/>
    <property type="match status" value="1"/>
</dbReference>
<dbReference type="InterPro" id="IPR003439">
    <property type="entry name" value="ABC_transporter-like_ATP-bd"/>
</dbReference>
<keyword evidence="4" id="KW-0547">Nucleotide-binding</keyword>
<comment type="subcellular location">
    <subcellularLocation>
        <location evidence="1">Cell membrane</location>
        <topology evidence="1">Multi-pass membrane protein</topology>
    </subcellularLocation>
</comment>
<sequence length="612" mass="66952">MARRPAEAGALLKRVWRLAAPYWRSEDRFWAWVLLLTAIVLSLLLVYVNVRLNSWNREFYEALQNKDLASFAPLLLQFAILAAVYITVAVIQLFGQQWLELRWRTWLTSRFLSAWLQDQAYYRLQVQDRGTDNPDQRIADDLRIFTSNTLDLSLGLLSSTVTLFSFVTILWGISGPLAFTMGGSDVSIPGYMVWVAVLYSLVGSILTYFVGRRLIPLNFIRERVEADFRVGMVRLRENAEGVALYRGEAYEGQGLMGQFQRVRANFLQLLMVRMRLLIFTVGFSQIAIIFPILVAAPRYFAGAITLGVLFQISNAFGQVQGSLSWFVSSYSGLASWKATVDRLLTFQDALRAHQATTPVVGDGAQGAVAPAVPAPGVSGAAAVSEADALTAGAAAGIEVVRNGAGAVRGQDVDLGLPDGRVVLPDATFAIDAGDRVLVTGPTGSGKSTLFRAIAGIWPYGSGRIEVPAEAKMLFLPQRPYIPVASLRDAVSFPAAPGSFTDDEIREALGAVGLAGFGERLDESEHWSQLLSGGEQQRVALARALLHKPDWLFLDEATAALDEPSEKSLYELIQQRLPGATIVSIAHRSTVAQHHAKQLRVEKDGRNTALVEA</sequence>
<dbReference type="PROSITE" id="PS00211">
    <property type="entry name" value="ABC_TRANSPORTER_1"/>
    <property type="match status" value="1"/>
</dbReference>
<evidence type="ECO:0000256" key="3">
    <source>
        <dbReference type="ARBA" id="ARBA00022692"/>
    </source>
</evidence>
<keyword evidence="2" id="KW-0813">Transport</keyword>
<feature type="transmembrane region" description="Helical" evidence="8">
    <location>
        <begin position="29"/>
        <end position="48"/>
    </location>
</feature>
<dbReference type="GO" id="GO:0005886">
    <property type="term" value="C:plasma membrane"/>
    <property type="evidence" value="ECO:0007669"/>
    <property type="project" value="UniProtKB-SubCell"/>
</dbReference>
<evidence type="ECO:0000259" key="10">
    <source>
        <dbReference type="PROSITE" id="PS50929"/>
    </source>
</evidence>
<evidence type="ECO:0000256" key="7">
    <source>
        <dbReference type="ARBA" id="ARBA00023136"/>
    </source>
</evidence>
<keyword evidence="5 11" id="KW-0067">ATP-binding</keyword>
<evidence type="ECO:0000256" key="1">
    <source>
        <dbReference type="ARBA" id="ARBA00004651"/>
    </source>
</evidence>
<dbReference type="Pfam" id="PF00005">
    <property type="entry name" value="ABC_tran"/>
    <property type="match status" value="1"/>
</dbReference>
<keyword evidence="6 8" id="KW-1133">Transmembrane helix</keyword>
<dbReference type="InterPro" id="IPR003593">
    <property type="entry name" value="AAA+_ATPase"/>
</dbReference>
<proteinExistence type="predicted"/>
<feature type="transmembrane region" description="Helical" evidence="8">
    <location>
        <begin position="68"/>
        <end position="94"/>
    </location>
</feature>
<dbReference type="SUPFAM" id="SSF52540">
    <property type="entry name" value="P-loop containing nucleoside triphosphate hydrolases"/>
    <property type="match status" value="1"/>
</dbReference>
<dbReference type="GO" id="GO:0016887">
    <property type="term" value="F:ATP hydrolysis activity"/>
    <property type="evidence" value="ECO:0007669"/>
    <property type="project" value="InterPro"/>
</dbReference>
<feature type="domain" description="ABC transporter" evidence="9">
    <location>
        <begin position="407"/>
        <end position="612"/>
    </location>
</feature>
<dbReference type="Pfam" id="PF06472">
    <property type="entry name" value="ABC_membrane_2"/>
    <property type="match status" value="1"/>
</dbReference>
<dbReference type="EMBL" id="CADCTC010000216">
    <property type="protein sequence ID" value="CAA9283608.1"/>
    <property type="molecule type" value="Genomic_DNA"/>
</dbReference>
<dbReference type="GO" id="GO:0140359">
    <property type="term" value="F:ABC-type transporter activity"/>
    <property type="evidence" value="ECO:0007669"/>
    <property type="project" value="InterPro"/>
</dbReference>
<dbReference type="InterPro" id="IPR027417">
    <property type="entry name" value="P-loop_NTPase"/>
</dbReference>